<dbReference type="EMBL" id="LLYZ01000008">
    <property type="protein sequence ID" value="KQK25040.1"/>
    <property type="molecule type" value="Genomic_DNA"/>
</dbReference>
<dbReference type="Gene3D" id="3.40.50.300">
    <property type="entry name" value="P-loop containing nucleotide triphosphate hydrolases"/>
    <property type="match status" value="1"/>
</dbReference>
<dbReference type="InterPro" id="IPR027417">
    <property type="entry name" value="P-loop_NTPase"/>
</dbReference>
<sequence length="615" mass="72492">MNENLTLRILDYLEQKTNYAVIVTGKYGIGKTYYLENLLFPEIRKIKKHPGNEEKYKTIKISLFGVTSIDEIEKLIFFEAYPILKKKGVQIFGGLLKGAAKFVSIDVEEFFKDSGLTPSEINNYENFVICFDDIDRKSTDLNLSEVYGFINNLVENKSAKVILIANEDTLRKEMNVNDIDNYSILREKVIGVSFSFKPDNLSVINNLIESYQSDAEYFDFLKSQSSYIINLVSIKDDNLRNVIFFLEHFKNVFSQSLKIINQNENLKKIKIDVLTDVLKFTLPIAFEYKLGKLDDKNLNLLIDYFTNKRINWSLFGENTTNHKSDYIDEFAEQYNDEQYRLRFFESILEYVIGNSILEDIKLLNEFQEIYKSESENFSEKELIYSKLRYWDCVDLSSNDYKKTTKNLIRLIDNNKLFLNEYATAFHYITRFDNPLNLKIENIKKKIISKIKSGKYQYVKHLDFHLSIGPSEKYKDDIKEIINASIEKNHEIAKQNELDKLEDIFKSFEEDFDEFIENSQNINNEFVFKPFFAGFNFKKLWKVIGKLKNKQLIELGFLIEYRYRVSIYPDIKIERAFLISLKEKLEKKVEVNKSNKLDISTYKFVINKIESVLPNF</sequence>
<name>A0A0Q3HQJ6_9FLAO</name>
<keyword evidence="2" id="KW-1185">Reference proteome</keyword>
<reference evidence="1 2" key="1">
    <citation type="submission" date="2015-10" db="EMBL/GenBank/DDBJ databases">
        <title>Chryseobacterium aquaticum genome.</title>
        <authorList>
            <person name="Newman J.D."/>
            <person name="Ferguson M.B."/>
            <person name="Miller J.R."/>
        </authorList>
    </citation>
    <scope>NUCLEOTIDE SEQUENCE [LARGE SCALE GENOMIC DNA]</scope>
    <source>
        <strain evidence="1 2">KCTC 12483</strain>
    </source>
</reference>
<dbReference type="Proteomes" id="UP000051682">
    <property type="component" value="Unassembled WGS sequence"/>
</dbReference>
<dbReference type="SUPFAM" id="SSF52540">
    <property type="entry name" value="P-loop containing nucleoside triphosphate hydrolases"/>
    <property type="match status" value="1"/>
</dbReference>
<gene>
    <name evidence="1" type="ORF">AR438_12970</name>
</gene>
<dbReference type="OrthoDB" id="88903at2"/>
<comment type="caution">
    <text evidence="1">The sequence shown here is derived from an EMBL/GenBank/DDBJ whole genome shotgun (WGS) entry which is preliminary data.</text>
</comment>
<proteinExistence type="predicted"/>
<protein>
    <recommendedName>
        <fullName evidence="3">KAP NTPase domain-containing protein</fullName>
    </recommendedName>
</protein>
<dbReference type="AlphaFoldDB" id="A0A0Q3HQJ6"/>
<evidence type="ECO:0000313" key="1">
    <source>
        <dbReference type="EMBL" id="KQK25040.1"/>
    </source>
</evidence>
<accession>A0A0Q3HQJ6</accession>
<evidence type="ECO:0008006" key="3">
    <source>
        <dbReference type="Google" id="ProtNLM"/>
    </source>
</evidence>
<dbReference type="RefSeq" id="WP_056015803.1">
    <property type="nucleotide sequence ID" value="NZ_LLYZ01000008.1"/>
</dbReference>
<organism evidence="1 2">
    <name type="scientific">Chryseobacterium aquaticum</name>
    <dbReference type="NCBI Taxonomy" id="452084"/>
    <lineage>
        <taxon>Bacteria</taxon>
        <taxon>Pseudomonadati</taxon>
        <taxon>Bacteroidota</taxon>
        <taxon>Flavobacteriia</taxon>
        <taxon>Flavobacteriales</taxon>
        <taxon>Weeksellaceae</taxon>
        <taxon>Chryseobacterium group</taxon>
        <taxon>Chryseobacterium</taxon>
    </lineage>
</organism>
<evidence type="ECO:0000313" key="2">
    <source>
        <dbReference type="Proteomes" id="UP000051682"/>
    </source>
</evidence>